<sequence length="282" mass="31057">MNGLPRQTLRDLILYHGRSLCEDPRRCEALLKDHCGTHKREIAVLMAALRDQVPRDLLSSAAGVPPALVQARLVRRLYDHLGIAEPFAAWAVESWMLALGLPVEPAVAAASARRIQVTPGQAPLLAGRYQDLGNGTLVDVMTGLQWMRCALGQVWQNQTCKGQAERLPWSAALTAAERFGRSGGYAGHADWRVPTIEELRSLICCTSGRPRVWNDTGEECHGDFERPTLDRDAFPGAPSASFWSASPDASDPSYAWLVYFSNGCINYGLKHQPGCVRLVRVR</sequence>
<proteinExistence type="predicted"/>
<dbReference type="Pfam" id="PF07603">
    <property type="entry name" value="Lcl_C"/>
    <property type="match status" value="1"/>
</dbReference>
<comment type="caution">
    <text evidence="2">The sequence shown here is derived from an EMBL/GenBank/DDBJ whole genome shotgun (WGS) entry which is preliminary data.</text>
</comment>
<organism evidence="2 3">
    <name type="scientific">Thioalkalicoccus limnaeus</name>
    <dbReference type="NCBI Taxonomy" id="120681"/>
    <lineage>
        <taxon>Bacteria</taxon>
        <taxon>Pseudomonadati</taxon>
        <taxon>Pseudomonadota</taxon>
        <taxon>Gammaproteobacteria</taxon>
        <taxon>Chromatiales</taxon>
        <taxon>Chromatiaceae</taxon>
        <taxon>Thioalkalicoccus</taxon>
    </lineage>
</organism>
<evidence type="ECO:0000259" key="1">
    <source>
        <dbReference type="Pfam" id="PF07603"/>
    </source>
</evidence>
<protein>
    <submittedName>
        <fullName evidence="2">DUF1566 domain-containing protein</fullName>
    </submittedName>
</protein>
<dbReference type="PANTHER" id="PTHR35812">
    <property type="entry name" value="LIPOPROTEIN"/>
    <property type="match status" value="1"/>
</dbReference>
<dbReference type="InterPro" id="IPR011460">
    <property type="entry name" value="Lcl_C"/>
</dbReference>
<dbReference type="EMBL" id="JBDKXB010000026">
    <property type="protein sequence ID" value="MEY6433690.1"/>
    <property type="molecule type" value="Genomic_DNA"/>
</dbReference>
<reference evidence="2 3" key="1">
    <citation type="submission" date="2024-05" db="EMBL/GenBank/DDBJ databases">
        <title>Genome Sequence and Characterization of the New Strain Purple Sulfur Bacterium of Genus Thioalkalicoccus.</title>
        <authorList>
            <person name="Bryantseva I.A."/>
            <person name="Kyndt J.A."/>
            <person name="Imhoff J.F."/>
        </authorList>
    </citation>
    <scope>NUCLEOTIDE SEQUENCE [LARGE SCALE GENOMIC DNA]</scope>
    <source>
        <strain evidence="2 3">Um2</strain>
    </source>
</reference>
<evidence type="ECO:0000313" key="3">
    <source>
        <dbReference type="Proteomes" id="UP001564408"/>
    </source>
</evidence>
<dbReference type="RefSeq" id="WP_369668077.1">
    <property type="nucleotide sequence ID" value="NZ_JBDKXB010000026.1"/>
</dbReference>
<accession>A0ABV4BMJ3</accession>
<name>A0ABV4BMJ3_9GAMM</name>
<dbReference type="Proteomes" id="UP001564408">
    <property type="component" value="Unassembled WGS sequence"/>
</dbReference>
<feature type="domain" description="Lcl C-terminal" evidence="1">
    <location>
        <begin position="135"/>
        <end position="280"/>
    </location>
</feature>
<evidence type="ECO:0000313" key="2">
    <source>
        <dbReference type="EMBL" id="MEY6433690.1"/>
    </source>
</evidence>
<keyword evidence="3" id="KW-1185">Reference proteome</keyword>
<dbReference type="PANTHER" id="PTHR35812:SF1">
    <property type="entry name" value="LIPOPROTEIN"/>
    <property type="match status" value="1"/>
</dbReference>
<gene>
    <name evidence="2" type="ORF">ABC977_14895</name>
</gene>